<protein>
    <submittedName>
        <fullName evidence="2">Uncharacterized protein</fullName>
    </submittedName>
</protein>
<dbReference type="AlphaFoldDB" id="A0A839F405"/>
<dbReference type="RefSeq" id="WP_182530817.1">
    <property type="nucleotide sequence ID" value="NZ_JACGXL010000002.1"/>
</dbReference>
<proteinExistence type="predicted"/>
<organism evidence="2 3">
    <name type="scientific">Dokdonella fugitiva</name>
    <dbReference type="NCBI Taxonomy" id="328517"/>
    <lineage>
        <taxon>Bacteria</taxon>
        <taxon>Pseudomonadati</taxon>
        <taxon>Pseudomonadota</taxon>
        <taxon>Gammaproteobacteria</taxon>
        <taxon>Lysobacterales</taxon>
        <taxon>Rhodanobacteraceae</taxon>
        <taxon>Dokdonella</taxon>
    </lineage>
</organism>
<gene>
    <name evidence="2" type="ORF">FHW12_001994</name>
</gene>
<sequence length="62" mass="6489">MNVWSLHYAALPYAARLATVLAVAVVLCAVGAWIAWRHGTMIAVAGSRPVGDSTDPPSILAE</sequence>
<keyword evidence="3" id="KW-1185">Reference proteome</keyword>
<name>A0A839F405_9GAMM</name>
<dbReference type="EMBL" id="JACGXL010000002">
    <property type="protein sequence ID" value="MBA8887780.1"/>
    <property type="molecule type" value="Genomic_DNA"/>
</dbReference>
<comment type="caution">
    <text evidence="2">The sequence shown here is derived from an EMBL/GenBank/DDBJ whole genome shotgun (WGS) entry which is preliminary data.</text>
</comment>
<keyword evidence="1" id="KW-0812">Transmembrane</keyword>
<dbReference type="Proteomes" id="UP000550401">
    <property type="component" value="Unassembled WGS sequence"/>
</dbReference>
<accession>A0A839F405</accession>
<reference evidence="2 3" key="1">
    <citation type="submission" date="2020-07" db="EMBL/GenBank/DDBJ databases">
        <title>Genomic Encyclopedia of Type Strains, Phase IV (KMG-V): Genome sequencing to study the core and pangenomes of soil and plant-associated prokaryotes.</title>
        <authorList>
            <person name="Whitman W."/>
        </authorList>
    </citation>
    <scope>NUCLEOTIDE SEQUENCE [LARGE SCALE GENOMIC DNA]</scope>
    <source>
        <strain evidence="2 3">RH2WT43</strain>
    </source>
</reference>
<evidence type="ECO:0000256" key="1">
    <source>
        <dbReference type="SAM" id="Phobius"/>
    </source>
</evidence>
<keyword evidence="1" id="KW-1133">Transmembrane helix</keyword>
<keyword evidence="1" id="KW-0472">Membrane</keyword>
<evidence type="ECO:0000313" key="2">
    <source>
        <dbReference type="EMBL" id="MBA8887780.1"/>
    </source>
</evidence>
<evidence type="ECO:0000313" key="3">
    <source>
        <dbReference type="Proteomes" id="UP000550401"/>
    </source>
</evidence>
<feature type="transmembrane region" description="Helical" evidence="1">
    <location>
        <begin position="13"/>
        <end position="36"/>
    </location>
</feature>